<gene>
    <name evidence="2" type="ORF">NSCAC_0307</name>
</gene>
<evidence type="ECO:0000313" key="3">
    <source>
        <dbReference type="Proteomes" id="UP000516072"/>
    </source>
</evidence>
<dbReference type="KEGG" id="ntg:NSCAC_0307"/>
<organism evidence="2 3">
    <name type="scientific">Candidatus Nitrosacidococcus tergens</name>
    <dbReference type="NCBI Taxonomy" id="553981"/>
    <lineage>
        <taxon>Bacteria</taxon>
        <taxon>Pseudomonadati</taxon>
        <taxon>Pseudomonadota</taxon>
        <taxon>Gammaproteobacteria</taxon>
        <taxon>Chromatiales</taxon>
        <taxon>Chromatiaceae</taxon>
        <taxon>Candidatus Nitrosacidococcus</taxon>
    </lineage>
</organism>
<dbReference type="EMBL" id="LR778175">
    <property type="protein sequence ID" value="CAB1274714.1"/>
    <property type="molecule type" value="Genomic_DNA"/>
</dbReference>
<sequence length="470" mass="52949">MYLVKLHLKRKGNTLYIQIKNHFTCMILLGVVAQFTAIFTHAGILDISSKEIVNAPKSNKTNDKEEFQQKNQETAENFNPITTEINNGGFRAKSADGNFTLDLGGRIQVDFISLSGVQNLDTDRGDLRRLRLNITGTLYKVWDYRFESDFGGNDFTDNFGINNPVLTYGFFKFTGFNPVNFTFGYQRVPVSMESIVGSNWTTFQERSLANSLINNEVIGRRRLGLVMEASGDQWTHWTAQTGFYGAGFNNIMESAENWGASGRVTFAPIVNPSQVIHIGGSTYYRNFTNDPSLDFSVSPESHLSPNFIGTNLIPGAQNTLLLQGELSTVWGAFHAQSEYLYTQIERKSSLSQPHFNGWYTQAGYFLTGESRNYIPRKGAYGQTNPNHPMDQGGWGAWEVAARYSTINLNSQGIYGGEENNFTFGINWWATHNTLFRANYVHAMANSHNSLARSHKKFNADIFMMRAQLNF</sequence>
<keyword evidence="3" id="KW-1185">Reference proteome</keyword>
<keyword evidence="1" id="KW-0472">Membrane</keyword>
<evidence type="ECO:0000313" key="2">
    <source>
        <dbReference type="EMBL" id="CAB1274714.1"/>
    </source>
</evidence>
<dbReference type="InterPro" id="IPR023614">
    <property type="entry name" value="Porin_dom_sf"/>
</dbReference>
<keyword evidence="1" id="KW-0812">Transmembrane</keyword>
<name>A0A7G1Q7W6_9GAMM</name>
<dbReference type="Gene3D" id="2.40.160.10">
    <property type="entry name" value="Porin"/>
    <property type="match status" value="1"/>
</dbReference>
<dbReference type="Proteomes" id="UP000516072">
    <property type="component" value="Chromosome"/>
</dbReference>
<keyword evidence="1" id="KW-1133">Transmembrane helix</keyword>
<dbReference type="SUPFAM" id="SSF56935">
    <property type="entry name" value="Porins"/>
    <property type="match status" value="1"/>
</dbReference>
<feature type="transmembrane region" description="Helical" evidence="1">
    <location>
        <begin position="21"/>
        <end position="44"/>
    </location>
</feature>
<dbReference type="AlphaFoldDB" id="A0A7G1Q7W6"/>
<dbReference type="Pfam" id="PF07396">
    <property type="entry name" value="Porin_O_P"/>
    <property type="match status" value="1"/>
</dbReference>
<protein>
    <submittedName>
        <fullName evidence="2">Phosphate-selective porin O and P</fullName>
    </submittedName>
</protein>
<dbReference type="InterPro" id="IPR010870">
    <property type="entry name" value="Porin_O/P"/>
</dbReference>
<accession>A0A7G1Q7W6</accession>
<reference evidence="2 3" key="1">
    <citation type="submission" date="2020-03" db="EMBL/GenBank/DDBJ databases">
        <authorList>
            <person name="Picone N."/>
        </authorList>
    </citation>
    <scope>NUCLEOTIDE SEQUENCE [LARGE SCALE GENOMIC DNA]</scope>
    <source>
        <strain evidence="2">NSCAC1</strain>
    </source>
</reference>
<evidence type="ECO:0000256" key="1">
    <source>
        <dbReference type="SAM" id="Phobius"/>
    </source>
</evidence>
<proteinExistence type="predicted"/>